<dbReference type="EMBL" id="LT629792">
    <property type="protein sequence ID" value="SDU00520.1"/>
    <property type="molecule type" value="Genomic_DNA"/>
</dbReference>
<proteinExistence type="predicted"/>
<dbReference type="Gene3D" id="3.40.960.10">
    <property type="entry name" value="VSR Endonuclease"/>
    <property type="match status" value="1"/>
</dbReference>
<dbReference type="InterPro" id="IPR011335">
    <property type="entry name" value="Restrct_endonuc-II-like"/>
</dbReference>
<dbReference type="SUPFAM" id="SSF52980">
    <property type="entry name" value="Restriction endonuclease-like"/>
    <property type="match status" value="1"/>
</dbReference>
<reference evidence="1 2" key="1">
    <citation type="submission" date="2016-10" db="EMBL/GenBank/DDBJ databases">
        <authorList>
            <person name="Varghese N."/>
            <person name="Submissions S."/>
        </authorList>
    </citation>
    <scope>NUCLEOTIDE SEQUENCE [LARGE SCALE GENOMIC DNA]</scope>
    <source>
        <strain evidence="1 2">DSM 9169</strain>
    </source>
</reference>
<dbReference type="Proteomes" id="UP000198976">
    <property type="component" value="Chromosome I"/>
</dbReference>
<protein>
    <submittedName>
        <fullName evidence="1">Transcriptional regulator, AbiEi antitoxin, Type IV TA system</fullName>
    </submittedName>
</protein>
<gene>
    <name evidence="1" type="ORF">SAMN04489714_1565</name>
</gene>
<keyword evidence="2" id="KW-1185">Reference proteome</keyword>
<sequence length="418" mass="47313">MESANGGHGPPTLRWVARYMAKTSRRQRPKQVAAETGRLLIQIVRGIYLSTAVFDGIAEPWKIRRIIELSRIIAAAMTYRDAVVIGESAALVHGLYTYELSGDVHLLVPTRPGKAVPTMRTIRLESCRTQGGVIYWWEQRSGESVTASLAREGSQRQTVHVKMARIRRHSSRSFMSERPRQLDLQMGRALPSGHRRSPRCVILRCTSVNATALTAALTAPLPCAFAMMCGALNRTSGFKRSVEHRSRKQEGRVRETWLRAIRQLPKGFRRRRWAEWICRHSDAGCESTGEAALMWVLKSGGCTGLTTQVRSPADRLGGCFYIDVALEKAKVAIEFDGYTKYGDNRFEVSDSYAQQMRRQHILEKRGWIVVRVTWSDLFHPDHVIGKVWAAVEQRSRLYETVKRGGRPRRQVSNDAVRA</sequence>
<dbReference type="RefSeq" id="WP_092648775.1">
    <property type="nucleotide sequence ID" value="NZ_LT629792.1"/>
</dbReference>
<name>A0ABY0V9D3_9ACTO</name>
<evidence type="ECO:0000313" key="2">
    <source>
        <dbReference type="Proteomes" id="UP000198976"/>
    </source>
</evidence>
<evidence type="ECO:0000313" key="1">
    <source>
        <dbReference type="EMBL" id="SDU00520.1"/>
    </source>
</evidence>
<accession>A0ABY0V9D3</accession>
<organism evidence="1 2">
    <name type="scientific">Schaalia radingae</name>
    <dbReference type="NCBI Taxonomy" id="131110"/>
    <lineage>
        <taxon>Bacteria</taxon>
        <taxon>Bacillati</taxon>
        <taxon>Actinomycetota</taxon>
        <taxon>Actinomycetes</taxon>
        <taxon>Actinomycetales</taxon>
        <taxon>Actinomycetaceae</taxon>
        <taxon>Schaalia</taxon>
    </lineage>
</organism>